<dbReference type="InterPro" id="IPR029063">
    <property type="entry name" value="SAM-dependent_MTases_sf"/>
</dbReference>
<keyword evidence="2" id="KW-0489">Methyltransferase</keyword>
<feature type="domain" description="Methyltransferase type 11" evidence="1">
    <location>
        <begin position="88"/>
        <end position="139"/>
    </location>
</feature>
<proteinExistence type="predicted"/>
<evidence type="ECO:0000313" key="3">
    <source>
        <dbReference type="Proteomes" id="UP000182060"/>
    </source>
</evidence>
<dbReference type="RefSeq" id="WP_071539231.1">
    <property type="nucleotide sequence ID" value="NZ_CP015016.1"/>
</dbReference>
<dbReference type="Pfam" id="PF08241">
    <property type="entry name" value="Methyltransf_11"/>
    <property type="match status" value="1"/>
</dbReference>
<organism evidence="2 3">
    <name type="scientific">Polynucleobacter asymbioticus</name>
    <dbReference type="NCBI Taxonomy" id="576611"/>
    <lineage>
        <taxon>Bacteria</taxon>
        <taxon>Pseudomonadati</taxon>
        <taxon>Pseudomonadota</taxon>
        <taxon>Betaproteobacteria</taxon>
        <taxon>Burkholderiales</taxon>
        <taxon>Burkholderiaceae</taxon>
        <taxon>Polynucleobacter</taxon>
    </lineage>
</organism>
<dbReference type="Gene3D" id="3.40.50.150">
    <property type="entry name" value="Vaccinia Virus protein VP39"/>
    <property type="match status" value="1"/>
</dbReference>
<keyword evidence="2" id="KW-0808">Transferase</keyword>
<accession>A0AAC9NHQ8</accession>
<evidence type="ECO:0000313" key="2">
    <source>
        <dbReference type="EMBL" id="APC01196.1"/>
    </source>
</evidence>
<dbReference type="GO" id="GO:0032259">
    <property type="term" value="P:methylation"/>
    <property type="evidence" value="ECO:0007669"/>
    <property type="project" value="UniProtKB-KW"/>
</dbReference>
<dbReference type="CDD" id="cd02440">
    <property type="entry name" value="AdoMet_MTases"/>
    <property type="match status" value="1"/>
</dbReference>
<dbReference type="EMBL" id="CP015017">
    <property type="protein sequence ID" value="APC01196.1"/>
    <property type="molecule type" value="Genomic_DNA"/>
</dbReference>
<dbReference type="GO" id="GO:0008757">
    <property type="term" value="F:S-adenosylmethionine-dependent methyltransferase activity"/>
    <property type="evidence" value="ECO:0007669"/>
    <property type="project" value="InterPro"/>
</dbReference>
<dbReference type="Proteomes" id="UP000182060">
    <property type="component" value="Chromosome"/>
</dbReference>
<reference evidence="2" key="1">
    <citation type="journal article" date="2017" name="Appl. Environ. Microbiol.">
        <title>Microdiversification of a pelagic Polynucleobacter species is mainly driven by acquisition of genomic islands from a partially interspecific gene pool.</title>
        <authorList>
            <person name="Hoetzinger M."/>
            <person name="Hahn M.W."/>
            <person name="Jezberova J."/>
            <person name="Schmidt J."/>
            <person name="Koll U."/>
        </authorList>
    </citation>
    <scope>NUCLEOTIDE SEQUENCE</scope>
    <source>
        <strain evidence="2">MWH-RechtKol4</strain>
    </source>
</reference>
<evidence type="ECO:0000259" key="1">
    <source>
        <dbReference type="Pfam" id="PF08241"/>
    </source>
</evidence>
<dbReference type="AlphaFoldDB" id="A0AAC9NHQ8"/>
<sequence>MIPTPPIPSQTPAPPWSSWEKWLQSPPGRYVLGWEKNCFDQIVADVFGFHAVQIGLPQINALEENRMPLQALIVHSHDSREYAARFNWHVIEGDSAELPFANETIDLIVLPHVLEFAADPHQILREVDRVLRPEGRLVISGFNPASLWGARQYLSRLIGSPYLPRDGQFISLIRVKDWLQLLNYSLDRGHFGCYKFPLQGHSAMGHMDFLEKMGNRWWPIFGAVFLVSAIKRHQGMRLIGPAQSIRAPAIQQLAPAVDRSKLADPLKKSQTK</sequence>
<dbReference type="InterPro" id="IPR013216">
    <property type="entry name" value="Methyltransf_11"/>
</dbReference>
<name>A0AAC9NHQ8_9BURK</name>
<protein>
    <submittedName>
        <fullName evidence="2">Methyltransferase type 11</fullName>
    </submittedName>
</protein>
<gene>
    <name evidence="2" type="ORF">AOC25_06020</name>
</gene>
<dbReference type="SUPFAM" id="SSF53335">
    <property type="entry name" value="S-adenosyl-L-methionine-dependent methyltransferases"/>
    <property type="match status" value="1"/>
</dbReference>